<sequence length="380" mass="42227">MHSRVHQHAHRHAFTPVLHRSSAMSPAPPGMAAQSTNLGAHLPRGTAGPPSAPVTAFPTHKSFKSPKRGSWSSLHVCIAWKIYHHKQMKKMQQKLNGFHGEPTPEYPSGTSLPDAEQHQGTKGENICCFNRNNPSDFCTSSTAPPHNYPKTQREKTELPTNLHWKHGAHKGDTGAGLALRDECGDQPVAAELDLRHSSSHDRKRQLQCDTFIETKRMKKEPVDDAFASPKAVHTDLSLFSPTSHVLAVQHMNKSHLSFLFPNSRRCNVSTNPVGLVSYPAAKICPYKLSSGDVHNTNNLHSRQNVLRDCSLKTGKAQRPEEVSCGFFAPPVYFPLALRVQETPYLGGTEFLRSRHDKCRLRPCRRQLHHPGFLATSCLGP</sequence>
<evidence type="ECO:0000313" key="2">
    <source>
        <dbReference type="EMBL" id="KAK2847400.1"/>
    </source>
</evidence>
<name>A0AA88N222_CHASR</name>
<protein>
    <submittedName>
        <fullName evidence="2">Uncharacterized protein</fullName>
    </submittedName>
</protein>
<proteinExistence type="predicted"/>
<dbReference type="AlphaFoldDB" id="A0AA88N222"/>
<comment type="caution">
    <text evidence="2">The sequence shown here is derived from an EMBL/GenBank/DDBJ whole genome shotgun (WGS) entry which is preliminary data.</text>
</comment>
<accession>A0AA88N222</accession>
<feature type="compositionally biased region" description="Low complexity" evidence="1">
    <location>
        <begin position="21"/>
        <end position="35"/>
    </location>
</feature>
<dbReference type="EMBL" id="JAUPFM010000007">
    <property type="protein sequence ID" value="KAK2847400.1"/>
    <property type="molecule type" value="Genomic_DNA"/>
</dbReference>
<feature type="region of interest" description="Disordered" evidence="1">
    <location>
        <begin position="1"/>
        <end position="65"/>
    </location>
</feature>
<keyword evidence="3" id="KW-1185">Reference proteome</keyword>
<gene>
    <name evidence="2" type="ORF">Q5P01_010399</name>
</gene>
<dbReference type="Proteomes" id="UP001187415">
    <property type="component" value="Unassembled WGS sequence"/>
</dbReference>
<feature type="compositionally biased region" description="Basic residues" evidence="1">
    <location>
        <begin position="1"/>
        <end position="13"/>
    </location>
</feature>
<reference evidence="2" key="1">
    <citation type="submission" date="2023-07" db="EMBL/GenBank/DDBJ databases">
        <title>Chromosome-level Genome Assembly of Striped Snakehead (Channa striata).</title>
        <authorList>
            <person name="Liu H."/>
        </authorList>
    </citation>
    <scope>NUCLEOTIDE SEQUENCE</scope>
    <source>
        <strain evidence="2">Gz</strain>
        <tissue evidence="2">Muscle</tissue>
    </source>
</reference>
<feature type="region of interest" description="Disordered" evidence="1">
    <location>
        <begin position="97"/>
        <end position="120"/>
    </location>
</feature>
<organism evidence="2 3">
    <name type="scientific">Channa striata</name>
    <name type="common">Snakehead murrel</name>
    <name type="synonym">Ophicephalus striatus</name>
    <dbReference type="NCBI Taxonomy" id="64152"/>
    <lineage>
        <taxon>Eukaryota</taxon>
        <taxon>Metazoa</taxon>
        <taxon>Chordata</taxon>
        <taxon>Craniata</taxon>
        <taxon>Vertebrata</taxon>
        <taxon>Euteleostomi</taxon>
        <taxon>Actinopterygii</taxon>
        <taxon>Neopterygii</taxon>
        <taxon>Teleostei</taxon>
        <taxon>Neoteleostei</taxon>
        <taxon>Acanthomorphata</taxon>
        <taxon>Anabantaria</taxon>
        <taxon>Anabantiformes</taxon>
        <taxon>Channoidei</taxon>
        <taxon>Channidae</taxon>
        <taxon>Channa</taxon>
    </lineage>
</organism>
<evidence type="ECO:0000256" key="1">
    <source>
        <dbReference type="SAM" id="MobiDB-lite"/>
    </source>
</evidence>
<evidence type="ECO:0000313" key="3">
    <source>
        <dbReference type="Proteomes" id="UP001187415"/>
    </source>
</evidence>